<dbReference type="NCBIfam" id="TIGR03087">
    <property type="entry name" value="stp1"/>
    <property type="match status" value="1"/>
</dbReference>
<reference evidence="1" key="1">
    <citation type="submission" date="2023-07" db="EMBL/GenBank/DDBJ databases">
        <title>Genome content predicts the carbon catabolic preferences of heterotrophic bacteria.</title>
        <authorList>
            <person name="Gralka M."/>
        </authorList>
    </citation>
    <scope>NUCLEOTIDE SEQUENCE</scope>
    <source>
        <strain evidence="1">5G01</strain>
    </source>
</reference>
<organism evidence="1 2">
    <name type="scientific">Neptunomonas phycophila</name>
    <dbReference type="NCBI Taxonomy" id="1572645"/>
    <lineage>
        <taxon>Bacteria</taxon>
        <taxon>Pseudomonadati</taxon>
        <taxon>Pseudomonadota</taxon>
        <taxon>Gammaproteobacteria</taxon>
        <taxon>Oceanospirillales</taxon>
        <taxon>Oceanospirillaceae</taxon>
        <taxon>Neptunomonas</taxon>
    </lineage>
</organism>
<proteinExistence type="predicted"/>
<dbReference type="SUPFAM" id="SSF53756">
    <property type="entry name" value="UDP-Glycosyltransferase/glycogen phosphorylase"/>
    <property type="match status" value="1"/>
</dbReference>
<evidence type="ECO:0000313" key="2">
    <source>
        <dbReference type="Proteomes" id="UP001177341"/>
    </source>
</evidence>
<comment type="caution">
    <text evidence="1">The sequence shown here is derived from an EMBL/GenBank/DDBJ whole genome shotgun (WGS) entry which is preliminary data.</text>
</comment>
<name>A0ABT9ES80_9GAMM</name>
<dbReference type="PANTHER" id="PTHR12526">
    <property type="entry name" value="GLYCOSYLTRANSFERASE"/>
    <property type="match status" value="1"/>
</dbReference>
<dbReference type="Pfam" id="PF13692">
    <property type="entry name" value="Glyco_trans_1_4"/>
    <property type="match status" value="1"/>
</dbReference>
<protein>
    <submittedName>
        <fullName evidence="1">TIGR03087 family PEP-CTERM/XrtA system glycosyltransferase</fullName>
    </submittedName>
</protein>
<dbReference type="CDD" id="cd03801">
    <property type="entry name" value="GT4_PimA-like"/>
    <property type="match status" value="1"/>
</dbReference>
<dbReference type="Gene3D" id="3.40.50.2000">
    <property type="entry name" value="Glycogen Phosphorylase B"/>
    <property type="match status" value="2"/>
</dbReference>
<dbReference type="InterPro" id="IPR017521">
    <property type="entry name" value="Sugar_tfrase_PEP-CTERM_Stp1"/>
</dbReference>
<dbReference type="Proteomes" id="UP001177341">
    <property type="component" value="Unassembled WGS sequence"/>
</dbReference>
<sequence>MKPPLLLLCHRIPFPPNKGDKIRTYHLLKYLVSHYEVHLGAFIDDPDDWQYVTEVESLCATAHFVSLEPKRSTLFSAIGLLTGEALSLPYYRSRSLTSWVKSTLAQYSIDKAMAVSSPMAQFLSSSSLHLTTKVIDLVDIDSDKWAQYAQMKPWPLSWVYQREAVKLFAYEQRIAQTFDVSFFVSSAEAQLFIEKAPITETAVSYYNNGVDSHYFSPHQVERNPYPESVPVLVFTGAMDYWPNVDAVEWFVTDVFPLIRKKHPRIEFYIVGGKPTDAVVRLQKVDGVKVTGRVADVRPYIKFATAVVAPMRVARGVQNKVLEAMAMEKHVIVTEKGLEGINAENGYEVLVADTAQDFSRCIDLVMAKALQDMGIQARQRVTEDFNWANTLPVIRQYLDQTAELIPS</sequence>
<keyword evidence="2" id="KW-1185">Reference proteome</keyword>
<dbReference type="RefSeq" id="WP_290036785.1">
    <property type="nucleotide sequence ID" value="NZ_CAXHZV010000012.1"/>
</dbReference>
<accession>A0ABT9ES80</accession>
<dbReference type="EMBL" id="JAUYVO010000003">
    <property type="protein sequence ID" value="MDP2521910.1"/>
    <property type="molecule type" value="Genomic_DNA"/>
</dbReference>
<gene>
    <name evidence="1" type="ORF">Q8W30_04935</name>
</gene>
<evidence type="ECO:0000313" key="1">
    <source>
        <dbReference type="EMBL" id="MDP2521910.1"/>
    </source>
</evidence>